<dbReference type="EMBL" id="BAABDT010000001">
    <property type="protein sequence ID" value="GAA3727757.1"/>
    <property type="molecule type" value="Genomic_DNA"/>
</dbReference>
<evidence type="ECO:0000313" key="3">
    <source>
        <dbReference type="EMBL" id="GAA3727757.1"/>
    </source>
</evidence>
<dbReference type="SMART" id="SM00530">
    <property type="entry name" value="HTH_XRE"/>
    <property type="match status" value="1"/>
</dbReference>
<evidence type="ECO:0000259" key="2">
    <source>
        <dbReference type="PROSITE" id="PS50943"/>
    </source>
</evidence>
<protein>
    <recommendedName>
        <fullName evidence="2">HTH cro/C1-type domain-containing protein</fullName>
    </recommendedName>
</protein>
<organism evidence="3 4">
    <name type="scientific">Flavobacterium ginsengisoli</name>
    <dbReference type="NCBI Taxonomy" id="871694"/>
    <lineage>
        <taxon>Bacteria</taxon>
        <taxon>Pseudomonadati</taxon>
        <taxon>Bacteroidota</taxon>
        <taxon>Flavobacteriia</taxon>
        <taxon>Flavobacteriales</taxon>
        <taxon>Flavobacteriaceae</taxon>
        <taxon>Flavobacterium</taxon>
    </lineage>
</organism>
<dbReference type="SUPFAM" id="SSF47413">
    <property type="entry name" value="lambda repressor-like DNA-binding domains"/>
    <property type="match status" value="1"/>
</dbReference>
<dbReference type="PANTHER" id="PTHR46797:SF1">
    <property type="entry name" value="METHYLPHOSPHONATE SYNTHASE"/>
    <property type="match status" value="1"/>
</dbReference>
<feature type="domain" description="HTH cro/C1-type" evidence="2">
    <location>
        <begin position="17"/>
        <end position="71"/>
    </location>
</feature>
<dbReference type="PROSITE" id="PS50943">
    <property type="entry name" value="HTH_CROC1"/>
    <property type="match status" value="1"/>
</dbReference>
<comment type="caution">
    <text evidence="3">The sequence shown here is derived from an EMBL/GenBank/DDBJ whole genome shotgun (WGS) entry which is preliminary data.</text>
</comment>
<evidence type="ECO:0000313" key="4">
    <source>
        <dbReference type="Proteomes" id="UP001501367"/>
    </source>
</evidence>
<dbReference type="CDD" id="cd00093">
    <property type="entry name" value="HTH_XRE"/>
    <property type="match status" value="1"/>
</dbReference>
<dbReference type="InterPro" id="IPR010982">
    <property type="entry name" value="Lambda_DNA-bd_dom_sf"/>
</dbReference>
<dbReference type="PANTHER" id="PTHR46797">
    <property type="entry name" value="HTH-TYPE TRANSCRIPTIONAL REGULATOR"/>
    <property type="match status" value="1"/>
</dbReference>
<accession>A0ABP7EYE1</accession>
<dbReference type="Pfam" id="PF01381">
    <property type="entry name" value="HTH_3"/>
    <property type="match status" value="1"/>
</dbReference>
<keyword evidence="1" id="KW-0238">DNA-binding</keyword>
<evidence type="ECO:0000256" key="1">
    <source>
        <dbReference type="ARBA" id="ARBA00023125"/>
    </source>
</evidence>
<dbReference type="InterPro" id="IPR050807">
    <property type="entry name" value="TransReg_Diox_bact_type"/>
</dbReference>
<proteinExistence type="predicted"/>
<dbReference type="Gene3D" id="1.10.260.40">
    <property type="entry name" value="lambda repressor-like DNA-binding domains"/>
    <property type="match status" value="1"/>
</dbReference>
<gene>
    <name evidence="3" type="ORF">GCM10022422_06980</name>
</gene>
<reference evidence="4" key="1">
    <citation type="journal article" date="2019" name="Int. J. Syst. Evol. Microbiol.">
        <title>The Global Catalogue of Microorganisms (GCM) 10K type strain sequencing project: providing services to taxonomists for standard genome sequencing and annotation.</title>
        <authorList>
            <consortium name="The Broad Institute Genomics Platform"/>
            <consortium name="The Broad Institute Genome Sequencing Center for Infectious Disease"/>
            <person name="Wu L."/>
            <person name="Ma J."/>
        </authorList>
    </citation>
    <scope>NUCLEOTIDE SEQUENCE [LARGE SCALE GENOMIC DNA]</scope>
    <source>
        <strain evidence="4">JCM 17336</strain>
    </source>
</reference>
<name>A0ABP7EYE1_9FLAO</name>
<dbReference type="RefSeq" id="WP_278019561.1">
    <property type="nucleotide sequence ID" value="NZ_BAABDT010000001.1"/>
</dbReference>
<dbReference type="Proteomes" id="UP001501367">
    <property type="component" value="Unassembled WGS sequence"/>
</dbReference>
<keyword evidence="4" id="KW-1185">Reference proteome</keyword>
<sequence length="80" mass="9149">MEKNKYELEIVRLGILIKELRQKESITQEQLSTLCNVDVRTIQRIEKGEQNISISLLFSIADALKIESAALISKIFLENS</sequence>
<dbReference type="InterPro" id="IPR001387">
    <property type="entry name" value="Cro/C1-type_HTH"/>
</dbReference>